<dbReference type="STRING" id="1460663.A0A177C388"/>
<sequence>MNEIPQELVDRISSYLDRADLKNTLLISRKFQSAAERYSTAFQSYVLTESNARVFSERYSSRRFRYLRYLHYYTHFPKLDSNDKEENCRESLEELELLDKEFTRQIEFLFSTVQAIESQLCTEISPGKIHLSIYTPTRAINQDKFCLHHTFISWRVQLLSSSSLPSLFSIRCLTVVAPDQVFYSNGPTPALRRIDHRILLDLANLLPNLDILQCMVGGDEWHGSFENPGLRHITRDCAGPRRDSRHNFRKALDTLSVPSLRHVDLDFLYPLDHVRQIDQRRILPNLVKPAAFDPLSTSLRLISYQLRSMKICVVADETLFWPTEGYGSTPAWPNLERINVMFHMSTPSGSWYFEGLPGVGATEGFEITSDMYPPLTTTAEDLDDDGYAVDENWDDEHRTVQFRVSPNEKLLIPFLTAFARAAGQMPRLESAELWSPLDLDLSRLEYEYEGFDTTQVPSFSDGTLGWGVAYRKPGVEAFDILPGEDFCPSRQIWWRMARWRPPPELQSLFRRIGKEEYGEGLLEYWGADQCDRGLPYYREFDTFAAISLPPSVDLFQHGGDQCDAIR</sequence>
<reference evidence="2 3" key="1">
    <citation type="submission" date="2016-05" db="EMBL/GenBank/DDBJ databases">
        <title>Comparative analysis of secretome profiles of manganese(II)-oxidizing ascomycete fungi.</title>
        <authorList>
            <consortium name="DOE Joint Genome Institute"/>
            <person name="Zeiner C.A."/>
            <person name="Purvine S.O."/>
            <person name="Zink E.M."/>
            <person name="Wu S."/>
            <person name="Pasa-Tolic L."/>
            <person name="Chaput D.L."/>
            <person name="Haridas S."/>
            <person name="Grigoriev I.V."/>
            <person name="Santelli C.M."/>
            <person name="Hansel C.M."/>
        </authorList>
    </citation>
    <scope>NUCLEOTIDE SEQUENCE [LARGE SCALE GENOMIC DNA]</scope>
    <source>
        <strain evidence="2 3">AP3s5-JAC2a</strain>
    </source>
</reference>
<evidence type="ECO:0000313" key="3">
    <source>
        <dbReference type="Proteomes" id="UP000077069"/>
    </source>
</evidence>
<proteinExistence type="predicted"/>
<dbReference type="InterPro" id="IPR001810">
    <property type="entry name" value="F-box_dom"/>
</dbReference>
<keyword evidence="3" id="KW-1185">Reference proteome</keyword>
<dbReference type="OrthoDB" id="5985073at2759"/>
<dbReference type="PROSITE" id="PS50181">
    <property type="entry name" value="FBOX"/>
    <property type="match status" value="1"/>
</dbReference>
<protein>
    <recommendedName>
        <fullName evidence="1">F-box domain-containing protein</fullName>
    </recommendedName>
</protein>
<dbReference type="EMBL" id="KV441556">
    <property type="protein sequence ID" value="OAG02083.1"/>
    <property type="molecule type" value="Genomic_DNA"/>
</dbReference>
<dbReference type="InParanoid" id="A0A177C388"/>
<dbReference type="Proteomes" id="UP000077069">
    <property type="component" value="Unassembled WGS sequence"/>
</dbReference>
<feature type="domain" description="F-box" evidence="1">
    <location>
        <begin position="1"/>
        <end position="45"/>
    </location>
</feature>
<evidence type="ECO:0000313" key="2">
    <source>
        <dbReference type="EMBL" id="OAG02083.1"/>
    </source>
</evidence>
<dbReference type="AlphaFoldDB" id="A0A177C388"/>
<dbReference type="GeneID" id="28767841"/>
<accession>A0A177C388</accession>
<dbReference type="RefSeq" id="XP_018032448.1">
    <property type="nucleotide sequence ID" value="XM_018184355.1"/>
</dbReference>
<name>A0A177C388_9PLEO</name>
<gene>
    <name evidence="2" type="ORF">CC84DRAFT_1252182</name>
</gene>
<evidence type="ECO:0000259" key="1">
    <source>
        <dbReference type="PROSITE" id="PS50181"/>
    </source>
</evidence>
<organism evidence="2 3">
    <name type="scientific">Paraphaeosphaeria sporulosa</name>
    <dbReference type="NCBI Taxonomy" id="1460663"/>
    <lineage>
        <taxon>Eukaryota</taxon>
        <taxon>Fungi</taxon>
        <taxon>Dikarya</taxon>
        <taxon>Ascomycota</taxon>
        <taxon>Pezizomycotina</taxon>
        <taxon>Dothideomycetes</taxon>
        <taxon>Pleosporomycetidae</taxon>
        <taxon>Pleosporales</taxon>
        <taxon>Massarineae</taxon>
        <taxon>Didymosphaeriaceae</taxon>
        <taxon>Paraphaeosphaeria</taxon>
    </lineage>
</organism>